<gene>
    <name evidence="1" type="ORF">BBW68_06380</name>
</gene>
<evidence type="ECO:0000313" key="1">
    <source>
        <dbReference type="EMBL" id="OFC63178.1"/>
    </source>
</evidence>
<dbReference type="Proteomes" id="UP000243534">
    <property type="component" value="Unassembled WGS sequence"/>
</dbReference>
<evidence type="ECO:0008006" key="3">
    <source>
        <dbReference type="Google" id="ProtNLM"/>
    </source>
</evidence>
<name>A0A1E7Z3K1_9GAMM</name>
<reference evidence="1 2" key="1">
    <citation type="submission" date="2016-07" db="EMBL/GenBank/DDBJ databases">
        <authorList>
            <person name="Yuval B."/>
        </authorList>
    </citation>
    <scope>NUCLEOTIDE SEQUENCE [LARGE SCALE GENOMIC DNA]</scope>
    <source>
        <strain evidence="1 2">IL</strain>
    </source>
</reference>
<proteinExistence type="predicted"/>
<dbReference type="EMBL" id="MAYS01000122">
    <property type="protein sequence ID" value="OFC63178.1"/>
    <property type="molecule type" value="Genomic_DNA"/>
</dbReference>
<dbReference type="AlphaFoldDB" id="A0A1E7Z3K1"/>
<organism evidence="1 2">
    <name type="scientific">Candidatus Erwinia dacicola</name>
    <dbReference type="NCBI Taxonomy" id="252393"/>
    <lineage>
        <taxon>Bacteria</taxon>
        <taxon>Pseudomonadati</taxon>
        <taxon>Pseudomonadota</taxon>
        <taxon>Gammaproteobacteria</taxon>
        <taxon>Enterobacterales</taxon>
        <taxon>Erwiniaceae</taxon>
        <taxon>Erwinia</taxon>
    </lineage>
</organism>
<protein>
    <recommendedName>
        <fullName evidence="3">Phage tail protein</fullName>
    </recommendedName>
</protein>
<evidence type="ECO:0000313" key="2">
    <source>
        <dbReference type="Proteomes" id="UP000243534"/>
    </source>
</evidence>
<comment type="caution">
    <text evidence="1">The sequence shown here is derived from an EMBL/GenBank/DDBJ whole genome shotgun (WGS) entry which is preliminary data.</text>
</comment>
<accession>A0A1E7Z3K1</accession>
<sequence>MARSVPALADMTQRQLRDIRNQLPDADVSGDSDYAIRANAVSGVAQGLYNDQSWILRQIFPDTADHDWLVRQRGDD</sequence>